<dbReference type="Proteomes" id="UP001156560">
    <property type="component" value="Plasmid pHLD"/>
</dbReference>
<evidence type="ECO:0000313" key="5">
    <source>
        <dbReference type="Proteomes" id="UP001156560"/>
    </source>
</evidence>
<dbReference type="PROSITE" id="PS51257">
    <property type="entry name" value="PROKAR_LIPOPROTEIN"/>
    <property type="match status" value="1"/>
</dbReference>
<reference evidence="3" key="2">
    <citation type="submission" date="2022-12" db="EMBL/GenBank/DDBJ databases">
        <title>Vibrio parahaemolyticus become highly virulent by producing novel Tc toxins.</title>
        <authorList>
            <person name="Yang F."/>
            <person name="You Y."/>
            <person name="Lai Q."/>
            <person name="Xu L."/>
            <person name="Li F."/>
        </authorList>
    </citation>
    <scope>NUCLEOTIDE SEQUENCE</scope>
    <source>
        <strain evidence="3">Vp-HL-202005</strain>
        <plasmid evidence="3">pHLD</plasmid>
    </source>
</reference>
<dbReference type="AlphaFoldDB" id="A0A9Q3YJS4"/>
<dbReference type="Proteomes" id="UP000726777">
    <property type="component" value="Unassembled WGS sequence"/>
</dbReference>
<dbReference type="EMBL" id="JACVHL010000030">
    <property type="protein sequence ID" value="MCC3807746.1"/>
    <property type="molecule type" value="Genomic_DNA"/>
</dbReference>
<accession>A0A9Q3YJS4</accession>
<geneLocation type="plasmid" evidence="3 5">
    <name>pHLD</name>
</geneLocation>
<evidence type="ECO:0000313" key="2">
    <source>
        <dbReference type="EMBL" id="MCC3807746.1"/>
    </source>
</evidence>
<reference evidence="2" key="1">
    <citation type="submission" date="2020-09" db="EMBL/GenBank/DDBJ databases">
        <title>Genome sequence of Vibrio parahaemolyticus isolates.</title>
        <authorList>
            <person name="Hammerl J.A."/>
            <person name="Strauch E."/>
        </authorList>
    </citation>
    <scope>NUCLEOTIDE SEQUENCE</scope>
    <source>
        <strain evidence="2">17-VB00146</strain>
    </source>
</reference>
<sequence>MSLKSFSIMALLIGALSGCSAGFQDEFSCQKIGGNPGCSSMDEIRNNMNTHEEQSSLDAALLANNPFAFLPRRSREGHPIRTQDTVRKVVIFPFTSDDTKTYLDTMDIYILLDESTWTGRPVQSIKKD</sequence>
<feature type="chain" id="PRO_5040403666" evidence="1">
    <location>
        <begin position="22"/>
        <end position="128"/>
    </location>
</feature>
<feature type="signal peptide" evidence="1">
    <location>
        <begin position="1"/>
        <end position="21"/>
    </location>
</feature>
<evidence type="ECO:0000256" key="1">
    <source>
        <dbReference type="SAM" id="SignalP"/>
    </source>
</evidence>
<keyword evidence="3" id="KW-0614">Plasmid</keyword>
<dbReference type="RefSeq" id="WP_193304363.1">
    <property type="nucleotide sequence ID" value="NZ_CP097872.1"/>
</dbReference>
<dbReference type="EMBL" id="CP114199">
    <property type="protein sequence ID" value="WAT94016.1"/>
    <property type="molecule type" value="Genomic_DNA"/>
</dbReference>
<organism evidence="2 4">
    <name type="scientific">Vibrio parahaemolyticus</name>
    <dbReference type="NCBI Taxonomy" id="670"/>
    <lineage>
        <taxon>Bacteria</taxon>
        <taxon>Pseudomonadati</taxon>
        <taxon>Pseudomonadota</taxon>
        <taxon>Gammaproteobacteria</taxon>
        <taxon>Vibrionales</taxon>
        <taxon>Vibrionaceae</taxon>
        <taxon>Vibrio</taxon>
    </lineage>
</organism>
<name>A0A9Q3YJS4_VIBPH</name>
<keyword evidence="1" id="KW-0732">Signal</keyword>
<evidence type="ECO:0000313" key="3">
    <source>
        <dbReference type="EMBL" id="WAT94016.1"/>
    </source>
</evidence>
<protein>
    <submittedName>
        <fullName evidence="2">Type IV conjugative transfer system protein TraV</fullName>
    </submittedName>
</protein>
<evidence type="ECO:0000313" key="4">
    <source>
        <dbReference type="Proteomes" id="UP000726777"/>
    </source>
</evidence>
<proteinExistence type="predicted"/>
<gene>
    <name evidence="2" type="ORF">IB292_22250</name>
    <name evidence="3" type="ORF">O1Q84_27670</name>
</gene>